<dbReference type="RefSeq" id="WP_078633387.1">
    <property type="nucleotide sequence ID" value="NZ_CM007717.1"/>
</dbReference>
<dbReference type="Proteomes" id="UP000502504">
    <property type="component" value="Chromosome"/>
</dbReference>
<dbReference type="InterPro" id="IPR042100">
    <property type="entry name" value="Bug_dom1"/>
</dbReference>
<dbReference type="PANTHER" id="PTHR42928">
    <property type="entry name" value="TRICARBOXYLATE-BINDING PROTEIN"/>
    <property type="match status" value="1"/>
</dbReference>
<dbReference type="EMBL" id="CP050692">
    <property type="protein sequence ID" value="QIT44364.1"/>
    <property type="molecule type" value="Genomic_DNA"/>
</dbReference>
<dbReference type="AlphaFoldDB" id="A0AAE6Y8U3"/>
<dbReference type="PIRSF" id="PIRSF017082">
    <property type="entry name" value="YflP"/>
    <property type="match status" value="1"/>
</dbReference>
<accession>A0AAE6Y8U3</accession>
<dbReference type="Gene3D" id="3.40.190.10">
    <property type="entry name" value="Periplasmic binding protein-like II"/>
    <property type="match status" value="1"/>
</dbReference>
<protein>
    <submittedName>
        <fullName evidence="2">Tripartite tricarboxylate transporter substrate binding protein</fullName>
    </submittedName>
</protein>
<evidence type="ECO:0000313" key="2">
    <source>
        <dbReference type="EMBL" id="QIT44364.1"/>
    </source>
</evidence>
<dbReference type="Pfam" id="PF03401">
    <property type="entry name" value="TctC"/>
    <property type="match status" value="1"/>
</dbReference>
<dbReference type="SUPFAM" id="SSF53850">
    <property type="entry name" value="Periplasmic binding protein-like II"/>
    <property type="match status" value="1"/>
</dbReference>
<evidence type="ECO:0000256" key="1">
    <source>
        <dbReference type="ARBA" id="ARBA00006987"/>
    </source>
</evidence>
<proteinExistence type="inferred from homology"/>
<sequence>MRSRRAAFLSAPAPAADRVPARVPARLPSRVLAPVLVAVSLLAVSACGATADKGAGSGGASGKPVGGLRLMVPNTPGSGYDVTARTVAQVMQDADVATGMQVYNLPGAGGTVGLQRLVNEDGNGKLAMQMGLGVVGAAYTSKSSAKLTHTTPIAKLIEEAGAIVVAKDSPYKTIGDLVTAWKNDPKSVAVGGGSSPGGPDHLLPMQLARAVGIKPKDVNYVSYDGGGELLPAVLGNKIAFGASGFGEFLDQIEAGQVRILAVTSEEPIDAVAEAPTLKDSGIDLVFTNWRGIVAPPGISDAEKKTWVDSVTRMHDSKQWRTELTKRGWTDAFVTGDDFGVYLKNQDKSVASLLTELGLA</sequence>
<gene>
    <name evidence="2" type="ORF">HCX60_12970</name>
</gene>
<dbReference type="CDD" id="cd07012">
    <property type="entry name" value="PBP2_Bug_TTT"/>
    <property type="match status" value="1"/>
</dbReference>
<dbReference type="InterPro" id="IPR005064">
    <property type="entry name" value="BUG"/>
</dbReference>
<dbReference type="PANTHER" id="PTHR42928:SF3">
    <property type="entry name" value="UPF0065 PROTEIN YFLP"/>
    <property type="match status" value="1"/>
</dbReference>
<reference evidence="2 3" key="1">
    <citation type="submission" date="2020-03" db="EMBL/GenBank/DDBJ databases">
        <title>Is there a link between lipid content and antibiotic production in Streptomyces?</title>
        <authorList>
            <person name="David M."/>
            <person name="Lejeune C."/>
            <person name="Abreu S."/>
            <person name="Thibessard A."/>
            <person name="Leblond P."/>
            <person name="Chaminade P."/>
            <person name="Virolle M.-J."/>
        </authorList>
    </citation>
    <scope>NUCLEOTIDE SEQUENCE [LARGE SCALE GENOMIC DNA]</scope>
    <source>
        <strain evidence="2 3">DSM 41481</strain>
    </source>
</reference>
<comment type="similarity">
    <text evidence="1">Belongs to the UPF0065 (bug) family.</text>
</comment>
<dbReference type="Gene3D" id="3.40.190.150">
    <property type="entry name" value="Bordetella uptake gene, domain 1"/>
    <property type="match status" value="1"/>
</dbReference>
<organism evidence="2 3">
    <name type="scientific">Streptomyces antibioticus</name>
    <dbReference type="NCBI Taxonomy" id="1890"/>
    <lineage>
        <taxon>Bacteria</taxon>
        <taxon>Bacillati</taxon>
        <taxon>Actinomycetota</taxon>
        <taxon>Actinomycetes</taxon>
        <taxon>Kitasatosporales</taxon>
        <taxon>Streptomycetaceae</taxon>
        <taxon>Streptomyces</taxon>
    </lineage>
</organism>
<evidence type="ECO:0000313" key="3">
    <source>
        <dbReference type="Proteomes" id="UP000502504"/>
    </source>
</evidence>
<name>A0AAE6Y8U3_STRAT</name>